<dbReference type="InterPro" id="IPR022928">
    <property type="entry name" value="RNA_2'-PTrans_KptA"/>
</dbReference>
<dbReference type="Pfam" id="PF01885">
    <property type="entry name" value="PTS_2-RNA"/>
    <property type="match status" value="1"/>
</dbReference>
<proteinExistence type="inferred from homology"/>
<organism evidence="6 7">
    <name type="scientific">Pyrobaculum arsenaticum</name>
    <dbReference type="NCBI Taxonomy" id="121277"/>
    <lineage>
        <taxon>Archaea</taxon>
        <taxon>Thermoproteota</taxon>
        <taxon>Thermoprotei</taxon>
        <taxon>Thermoproteales</taxon>
        <taxon>Thermoproteaceae</taxon>
        <taxon>Pyrobaculum</taxon>
    </lineage>
</organism>
<dbReference type="Gene3D" id="3.20.170.30">
    <property type="match status" value="1"/>
</dbReference>
<evidence type="ECO:0000256" key="4">
    <source>
        <dbReference type="ARBA" id="ARBA00025212"/>
    </source>
</evidence>
<dbReference type="AlphaFoldDB" id="A0A7L4P6R5"/>
<dbReference type="OMA" id="TEEPVHC"/>
<keyword evidence="3 5" id="KW-0520">NAD</keyword>
<gene>
    <name evidence="5" type="primary">kptA</name>
    <name evidence="6" type="ORF">HC235_00335</name>
</gene>
<dbReference type="PANTHER" id="PTHR12684:SF2">
    <property type="entry name" value="TRNA 2'-PHOSPHOTRANSFERASE 1"/>
    <property type="match status" value="1"/>
</dbReference>
<dbReference type="PANTHER" id="PTHR12684">
    <property type="entry name" value="PUTATIVE PHOSPHOTRANSFERASE"/>
    <property type="match status" value="1"/>
</dbReference>
<dbReference type="Proteomes" id="UP000554766">
    <property type="component" value="Unassembled WGS sequence"/>
</dbReference>
<evidence type="ECO:0000313" key="7">
    <source>
        <dbReference type="Proteomes" id="UP000554766"/>
    </source>
</evidence>
<comment type="caution">
    <text evidence="6">The sequence shown here is derived from an EMBL/GenBank/DDBJ whole genome shotgun (WGS) entry which is preliminary data.</text>
</comment>
<dbReference type="GO" id="GO:0003950">
    <property type="term" value="F:NAD+ poly-ADP-ribosyltransferase activity"/>
    <property type="evidence" value="ECO:0007669"/>
    <property type="project" value="InterPro"/>
</dbReference>
<dbReference type="EC" id="2.7.1.-" evidence="5"/>
<comment type="function">
    <text evidence="4 5">Removes the 2'-phosphate from RNA via an intermediate in which the phosphate is ADP-ribosylated by NAD followed by a presumed transesterification to release the RNA and generate ADP-ribose 1''-2''-cyclic phosphate (APPR&gt;P). May function as an ADP-ribosylase.</text>
</comment>
<protein>
    <recommendedName>
        <fullName evidence="5">Probable RNA 2'-phosphotransferase</fullName>
        <ecNumber evidence="5">2.7.1.-</ecNumber>
    </recommendedName>
</protein>
<reference evidence="6 7" key="1">
    <citation type="journal article" date="2020" name="Nat. Commun.">
        <title>The structures of two archaeal type IV pili illuminate evolutionary relationships.</title>
        <authorList>
            <person name="Wang F."/>
            <person name="Baquero D.P."/>
            <person name="Su Z."/>
            <person name="Beltran L.C."/>
            <person name="Prangishvili D."/>
            <person name="Krupovic M."/>
            <person name="Egelman E.H."/>
        </authorList>
    </citation>
    <scope>NUCLEOTIDE SEQUENCE [LARGE SCALE GENOMIC DNA]</scope>
    <source>
        <strain evidence="6 7">2GA</strain>
    </source>
</reference>
<evidence type="ECO:0000256" key="5">
    <source>
        <dbReference type="HAMAP-Rule" id="MF_00299"/>
    </source>
</evidence>
<comment type="similarity">
    <text evidence="1 5">Belongs to the KptA/TPT1 family.</text>
</comment>
<dbReference type="InterPro" id="IPR042080">
    <property type="entry name" value="RNA_2'-PTrans_N"/>
</dbReference>
<evidence type="ECO:0000256" key="2">
    <source>
        <dbReference type="ARBA" id="ARBA00022679"/>
    </source>
</evidence>
<name>A0A7L4P6R5_9CREN</name>
<dbReference type="EMBL" id="JAAVJF010000001">
    <property type="protein sequence ID" value="NYR14443.1"/>
    <property type="molecule type" value="Genomic_DNA"/>
</dbReference>
<dbReference type="Gene3D" id="1.10.10.970">
    <property type="entry name" value="RNA 2'-phosphotransferase, Tpt1/KptA family, N-terminal domain"/>
    <property type="match status" value="1"/>
</dbReference>
<dbReference type="GeneID" id="5056382"/>
<sequence length="211" mass="23159">MVGGLHKCQICGAYTDEPTHCGKPAVLLLDGSTRLRVSKTLSLALRHSPAVLGLVLDSRGWGEVEAVLRGLDRAGLKISREALEAVVALDDKGRFEMSNGKIRARYGHSIDVEVEYEVDEDSASLYHGTSKDNLPFIMAVGILPMKRKFVHLATDVDTACLNAARRPSPIVIEVDAECLRRSGVVIYIGSRKIRLAKYVPQSCIKRVFQCL</sequence>
<keyword evidence="7" id="KW-1185">Reference proteome</keyword>
<dbReference type="SUPFAM" id="SSF56399">
    <property type="entry name" value="ADP-ribosylation"/>
    <property type="match status" value="1"/>
</dbReference>
<evidence type="ECO:0000313" key="6">
    <source>
        <dbReference type="EMBL" id="NYR14443.1"/>
    </source>
</evidence>
<keyword evidence="2 5" id="KW-0808">Transferase</keyword>
<dbReference type="GO" id="GO:0006388">
    <property type="term" value="P:tRNA splicing, via endonucleolytic cleavage and ligation"/>
    <property type="evidence" value="ECO:0007669"/>
    <property type="project" value="UniProtKB-UniRule"/>
</dbReference>
<dbReference type="InterPro" id="IPR002745">
    <property type="entry name" value="Ptrans_KptA/Tpt1"/>
</dbReference>
<accession>A0A7L4P6R5</accession>
<dbReference type="GO" id="GO:0000215">
    <property type="term" value="F:tRNA 2'-phosphotransferase activity"/>
    <property type="evidence" value="ECO:0007669"/>
    <property type="project" value="TreeGrafter"/>
</dbReference>
<evidence type="ECO:0000256" key="3">
    <source>
        <dbReference type="ARBA" id="ARBA00023027"/>
    </source>
</evidence>
<dbReference type="RefSeq" id="WP_011900532.1">
    <property type="nucleotide sequence ID" value="NZ_JAAVJF010000001.1"/>
</dbReference>
<dbReference type="InterPro" id="IPR042081">
    <property type="entry name" value="RNA_2'-PTrans_C"/>
</dbReference>
<dbReference type="HAMAP" id="MF_00299">
    <property type="entry name" value="KptA"/>
    <property type="match status" value="1"/>
</dbReference>
<evidence type="ECO:0000256" key="1">
    <source>
        <dbReference type="ARBA" id="ARBA00009836"/>
    </source>
</evidence>